<evidence type="ECO:0000256" key="7">
    <source>
        <dbReference type="ARBA" id="ARBA00022917"/>
    </source>
</evidence>
<proteinExistence type="inferred from homology"/>
<dbReference type="GO" id="GO:0008270">
    <property type="term" value="F:zinc ion binding"/>
    <property type="evidence" value="ECO:0007669"/>
    <property type="project" value="UniProtKB-UniRule"/>
</dbReference>
<dbReference type="InterPro" id="IPR014729">
    <property type="entry name" value="Rossmann-like_a/b/a_fold"/>
</dbReference>
<dbReference type="InterPro" id="IPR009080">
    <property type="entry name" value="tRNAsynth_Ia_anticodon-bd"/>
</dbReference>
<feature type="domain" description="tRNA synthetases class I catalytic" evidence="10">
    <location>
        <begin position="23"/>
        <end position="330"/>
    </location>
</feature>
<dbReference type="PANTHER" id="PTHR10890:SF3">
    <property type="entry name" value="CYSTEINE--TRNA LIGASE, CYTOPLASMIC"/>
    <property type="match status" value="1"/>
</dbReference>
<sequence length="473" mass="54256">MRLYNTLTRRIEEFVPVRQAQGKPIEVGMYVCGPTVYDYTHVGHMRTYTNSDVLRQVLTYLGFQVKMVMNITDVGHLTGDRDMGEDKLEKKAREESKNIWEVAKFYTDSFHETMKAINVAPADIECKATDNIAEQIQLIKALEKNGFTYRTSDGIYFDTLKWPDYGKLSHLDFAGMQEGARVEKNPEKKNATDFALWKFSPQNVKRQMEWQSPWGMGFPGWHIECSAMSMKYLGERFDIHTGGVDHINVHHTNEIAQSEAATGKRPFVRYWFHSNFLLVNGEKMSKSKGNFHTLADFKDKQIDPLAARYWFLTGHYRSEMNFTWEAIEGAQVALDRLRNLIGSFRQETERTNLSDEKLKKTDDFRNQFIAAVENDLNLPGAVAVIWAVVKSNIPGPDKYDLLVNFDEVLGLGLATSDKRQVTRIPGEIRELVDQRERLRKAGKFAEADKIRVGLAEKGYQIEDSETGPVVKKK</sequence>
<feature type="binding site" evidence="9">
    <location>
        <position position="250"/>
    </location>
    <ligand>
        <name>Zn(2+)</name>
        <dbReference type="ChEBI" id="CHEBI:29105"/>
    </ligand>
</feature>
<evidence type="ECO:0000256" key="5">
    <source>
        <dbReference type="ARBA" id="ARBA00022833"/>
    </source>
</evidence>
<dbReference type="EC" id="6.1.1.16" evidence="9"/>
<dbReference type="Gene3D" id="3.40.50.620">
    <property type="entry name" value="HUPs"/>
    <property type="match status" value="1"/>
</dbReference>
<feature type="binding site" evidence="9">
    <location>
        <position position="286"/>
    </location>
    <ligand>
        <name>ATP</name>
        <dbReference type="ChEBI" id="CHEBI:30616"/>
    </ligand>
</feature>
<evidence type="ECO:0000256" key="9">
    <source>
        <dbReference type="HAMAP-Rule" id="MF_00041"/>
    </source>
</evidence>
<dbReference type="PRINTS" id="PR00983">
    <property type="entry name" value="TRNASYNTHCYS"/>
</dbReference>
<dbReference type="InterPro" id="IPR024909">
    <property type="entry name" value="Cys-tRNA/MSH_ligase"/>
</dbReference>
<feature type="binding site" evidence="9">
    <location>
        <position position="32"/>
    </location>
    <ligand>
        <name>Zn(2+)</name>
        <dbReference type="ChEBI" id="CHEBI:29105"/>
    </ligand>
</feature>
<evidence type="ECO:0000256" key="3">
    <source>
        <dbReference type="ARBA" id="ARBA00022723"/>
    </source>
</evidence>
<evidence type="ECO:0000313" key="11">
    <source>
        <dbReference type="EMBL" id="OGY17699.1"/>
    </source>
</evidence>
<dbReference type="Gene3D" id="1.20.120.1910">
    <property type="entry name" value="Cysteine-tRNA ligase, C-terminal anti-codon recognition domain"/>
    <property type="match status" value="1"/>
</dbReference>
<comment type="subunit">
    <text evidence="1 9">Monomer.</text>
</comment>
<keyword evidence="6 9" id="KW-0067">ATP-binding</keyword>
<dbReference type="GO" id="GO:0006423">
    <property type="term" value="P:cysteinyl-tRNA aminoacylation"/>
    <property type="evidence" value="ECO:0007669"/>
    <property type="project" value="UniProtKB-UniRule"/>
</dbReference>
<dbReference type="STRING" id="1797589.A2784_00820"/>
<keyword evidence="4 9" id="KW-0547">Nucleotide-binding</keyword>
<feature type="short sequence motif" description="'HIGH' region" evidence="9">
    <location>
        <begin position="34"/>
        <end position="44"/>
    </location>
</feature>
<dbReference type="NCBIfam" id="TIGR00435">
    <property type="entry name" value="cysS"/>
    <property type="match status" value="1"/>
</dbReference>
<dbReference type="InterPro" id="IPR015803">
    <property type="entry name" value="Cys-tRNA-ligase"/>
</dbReference>
<accession>A0A1G1VQM2</accession>
<reference evidence="11 12" key="1">
    <citation type="journal article" date="2016" name="Nat. Commun.">
        <title>Thousands of microbial genomes shed light on interconnected biogeochemical processes in an aquifer system.</title>
        <authorList>
            <person name="Anantharaman K."/>
            <person name="Brown C.T."/>
            <person name="Hug L.A."/>
            <person name="Sharon I."/>
            <person name="Castelle C.J."/>
            <person name="Probst A.J."/>
            <person name="Thomas B.C."/>
            <person name="Singh A."/>
            <person name="Wilkins M.J."/>
            <person name="Karaoz U."/>
            <person name="Brodie E.L."/>
            <person name="Williams K.H."/>
            <person name="Hubbard S.S."/>
            <person name="Banfield J.F."/>
        </authorList>
    </citation>
    <scope>NUCLEOTIDE SEQUENCE [LARGE SCALE GENOMIC DNA]</scope>
</reference>
<dbReference type="GO" id="GO:0004817">
    <property type="term" value="F:cysteine-tRNA ligase activity"/>
    <property type="evidence" value="ECO:0007669"/>
    <property type="project" value="UniProtKB-UniRule"/>
</dbReference>
<comment type="catalytic activity">
    <reaction evidence="9">
        <text>tRNA(Cys) + L-cysteine + ATP = L-cysteinyl-tRNA(Cys) + AMP + diphosphate</text>
        <dbReference type="Rhea" id="RHEA:17773"/>
        <dbReference type="Rhea" id="RHEA-COMP:9661"/>
        <dbReference type="Rhea" id="RHEA-COMP:9679"/>
        <dbReference type="ChEBI" id="CHEBI:30616"/>
        <dbReference type="ChEBI" id="CHEBI:33019"/>
        <dbReference type="ChEBI" id="CHEBI:35235"/>
        <dbReference type="ChEBI" id="CHEBI:78442"/>
        <dbReference type="ChEBI" id="CHEBI:78517"/>
        <dbReference type="ChEBI" id="CHEBI:456215"/>
        <dbReference type="EC" id="6.1.1.16"/>
    </reaction>
</comment>
<dbReference type="SUPFAM" id="SSF52374">
    <property type="entry name" value="Nucleotidylyl transferase"/>
    <property type="match status" value="1"/>
</dbReference>
<dbReference type="GO" id="GO:0005829">
    <property type="term" value="C:cytosol"/>
    <property type="evidence" value="ECO:0007669"/>
    <property type="project" value="TreeGrafter"/>
</dbReference>
<feature type="binding site" evidence="9">
    <location>
        <position position="225"/>
    </location>
    <ligand>
        <name>Zn(2+)</name>
        <dbReference type="ChEBI" id="CHEBI:29105"/>
    </ligand>
</feature>
<keyword evidence="5 9" id="KW-0862">Zinc</keyword>
<organism evidence="11 12">
    <name type="scientific">Candidatus Chisholmbacteria bacterium RIFCSPHIGHO2_01_FULL_48_12</name>
    <dbReference type="NCBI Taxonomy" id="1797589"/>
    <lineage>
        <taxon>Bacteria</taxon>
        <taxon>Candidatus Chisholmiibacteriota</taxon>
    </lineage>
</organism>
<evidence type="ECO:0000256" key="8">
    <source>
        <dbReference type="ARBA" id="ARBA00023146"/>
    </source>
</evidence>
<dbReference type="EMBL" id="MHCH01000016">
    <property type="protein sequence ID" value="OGY17699.1"/>
    <property type="molecule type" value="Genomic_DNA"/>
</dbReference>
<dbReference type="PANTHER" id="PTHR10890">
    <property type="entry name" value="CYSTEINYL-TRNA SYNTHETASE"/>
    <property type="match status" value="1"/>
</dbReference>
<dbReference type="InterPro" id="IPR032678">
    <property type="entry name" value="tRNA-synt_1_cat_dom"/>
</dbReference>
<name>A0A1G1VQM2_9BACT</name>
<dbReference type="Proteomes" id="UP000177324">
    <property type="component" value="Unassembled WGS sequence"/>
</dbReference>
<protein>
    <recommendedName>
        <fullName evidence="9">Cysteine--tRNA ligase</fullName>
        <ecNumber evidence="9">6.1.1.16</ecNumber>
    </recommendedName>
    <alternativeName>
        <fullName evidence="9">Cysteinyl-tRNA synthetase</fullName>
        <shortName evidence="9">CysRS</shortName>
    </alternativeName>
</protein>
<comment type="caution">
    <text evidence="11">The sequence shown here is derived from an EMBL/GenBank/DDBJ whole genome shotgun (WGS) entry which is preliminary data.</text>
</comment>
<keyword evidence="8 9" id="KW-0030">Aminoacyl-tRNA synthetase</keyword>
<evidence type="ECO:0000256" key="2">
    <source>
        <dbReference type="ARBA" id="ARBA00022598"/>
    </source>
</evidence>
<comment type="cofactor">
    <cofactor evidence="9">
        <name>Zn(2+)</name>
        <dbReference type="ChEBI" id="CHEBI:29105"/>
    </cofactor>
    <text evidence="9">Binds 1 zinc ion per subunit.</text>
</comment>
<evidence type="ECO:0000256" key="6">
    <source>
        <dbReference type="ARBA" id="ARBA00022840"/>
    </source>
</evidence>
<evidence type="ECO:0000259" key="10">
    <source>
        <dbReference type="Pfam" id="PF01406"/>
    </source>
</evidence>
<evidence type="ECO:0000256" key="4">
    <source>
        <dbReference type="ARBA" id="ARBA00022741"/>
    </source>
</evidence>
<comment type="similarity">
    <text evidence="9">Belongs to the class-I aminoacyl-tRNA synthetase family.</text>
</comment>
<keyword evidence="3 9" id="KW-0479">Metal-binding</keyword>
<keyword evidence="9" id="KW-0963">Cytoplasm</keyword>
<evidence type="ECO:0000256" key="1">
    <source>
        <dbReference type="ARBA" id="ARBA00011245"/>
    </source>
</evidence>
<gene>
    <name evidence="9" type="primary">cysS</name>
    <name evidence="11" type="ORF">A2784_00820</name>
</gene>
<feature type="binding site" evidence="9">
    <location>
        <position position="254"/>
    </location>
    <ligand>
        <name>Zn(2+)</name>
        <dbReference type="ChEBI" id="CHEBI:29105"/>
    </ligand>
</feature>
<dbReference type="SUPFAM" id="SSF47323">
    <property type="entry name" value="Anticodon-binding domain of a subclass of class I aminoacyl-tRNA synthetases"/>
    <property type="match status" value="1"/>
</dbReference>
<dbReference type="CDD" id="cd00672">
    <property type="entry name" value="CysRS_core"/>
    <property type="match status" value="1"/>
</dbReference>
<dbReference type="GO" id="GO:0005524">
    <property type="term" value="F:ATP binding"/>
    <property type="evidence" value="ECO:0007669"/>
    <property type="project" value="UniProtKB-UniRule"/>
</dbReference>
<keyword evidence="2 9" id="KW-0436">Ligase</keyword>
<dbReference type="Pfam" id="PF01406">
    <property type="entry name" value="tRNA-synt_1e"/>
    <property type="match status" value="1"/>
</dbReference>
<dbReference type="AlphaFoldDB" id="A0A1G1VQM2"/>
<keyword evidence="7 9" id="KW-0648">Protein biosynthesis</keyword>
<feature type="short sequence motif" description="'KMSKS' region" evidence="9">
    <location>
        <begin position="283"/>
        <end position="287"/>
    </location>
</feature>
<evidence type="ECO:0000313" key="12">
    <source>
        <dbReference type="Proteomes" id="UP000177324"/>
    </source>
</evidence>
<comment type="subcellular location">
    <subcellularLocation>
        <location evidence="9">Cytoplasm</location>
    </subcellularLocation>
</comment>
<dbReference type="HAMAP" id="MF_00041">
    <property type="entry name" value="Cys_tRNA_synth"/>
    <property type="match status" value="1"/>
</dbReference>